<reference evidence="1" key="1">
    <citation type="journal article" date="2014" name="Int. J. Syst. Evol. Microbiol.">
        <title>Complete genome sequence of Corynebacterium casei LMG S-19264T (=DSM 44701T), isolated from a smear-ripened cheese.</title>
        <authorList>
            <consortium name="US DOE Joint Genome Institute (JGI-PGF)"/>
            <person name="Walter F."/>
            <person name="Albersmeier A."/>
            <person name="Kalinowski J."/>
            <person name="Ruckert C."/>
        </authorList>
    </citation>
    <scope>NUCLEOTIDE SEQUENCE</scope>
    <source>
        <strain evidence="1">CGMCC 4.3508</strain>
    </source>
</reference>
<comment type="caution">
    <text evidence="1">The sequence shown here is derived from an EMBL/GenBank/DDBJ whole genome shotgun (WGS) entry which is preliminary data.</text>
</comment>
<evidence type="ECO:0000313" key="2">
    <source>
        <dbReference type="Proteomes" id="UP000638263"/>
    </source>
</evidence>
<accession>A0A917VKB3</accession>
<evidence type="ECO:0000313" key="1">
    <source>
        <dbReference type="EMBL" id="GGK89914.1"/>
    </source>
</evidence>
<dbReference type="Proteomes" id="UP000638263">
    <property type="component" value="Unassembled WGS sequence"/>
</dbReference>
<gene>
    <name evidence="1" type="ORF">GCM10011588_00220</name>
</gene>
<protein>
    <submittedName>
        <fullName evidence="1">Uncharacterized protein</fullName>
    </submittedName>
</protein>
<proteinExistence type="predicted"/>
<sequence>MDGRGDSYGADLRVLKFGDREVHPVAKHTLSEEYAAFLRQHGRSTPDVYEMSPADADYFQAQMQALKDSSRYSASVNVHSLEEYRNMRLFVTDDGKAGGALRGDELLSLWAHKDGNYPHVSSALLGVRVSLGGRILNCFDTVLPDLYSFCGFKPTARLPWDDQYAPEGWDYGTYAKYNGGRPDVVFMTYEPGALGSRYEPGTGRVVDSYDAGVAAARDAAG</sequence>
<dbReference type="AlphaFoldDB" id="A0A917VKB3"/>
<dbReference type="EMBL" id="BMMH01000001">
    <property type="protein sequence ID" value="GGK89914.1"/>
    <property type="molecule type" value="Genomic_DNA"/>
</dbReference>
<organism evidence="1 2">
    <name type="scientific">Nocardia jinanensis</name>
    <dbReference type="NCBI Taxonomy" id="382504"/>
    <lineage>
        <taxon>Bacteria</taxon>
        <taxon>Bacillati</taxon>
        <taxon>Actinomycetota</taxon>
        <taxon>Actinomycetes</taxon>
        <taxon>Mycobacteriales</taxon>
        <taxon>Nocardiaceae</taxon>
        <taxon>Nocardia</taxon>
    </lineage>
</organism>
<keyword evidence="2" id="KW-1185">Reference proteome</keyword>
<name>A0A917VKB3_9NOCA</name>
<reference evidence="1" key="2">
    <citation type="submission" date="2020-09" db="EMBL/GenBank/DDBJ databases">
        <authorList>
            <person name="Sun Q."/>
            <person name="Zhou Y."/>
        </authorList>
    </citation>
    <scope>NUCLEOTIDE SEQUENCE</scope>
    <source>
        <strain evidence="1">CGMCC 4.3508</strain>
    </source>
</reference>